<accession>A0A0V0SFA4</accession>
<gene>
    <name evidence="2" type="ORF">T07_1180</name>
</gene>
<evidence type="ECO:0000313" key="2">
    <source>
        <dbReference type="EMBL" id="KRX25286.1"/>
    </source>
</evidence>
<keyword evidence="1" id="KW-0732">Signal</keyword>
<organism evidence="2 3">
    <name type="scientific">Trichinella nelsoni</name>
    <dbReference type="NCBI Taxonomy" id="6336"/>
    <lineage>
        <taxon>Eukaryota</taxon>
        <taxon>Metazoa</taxon>
        <taxon>Ecdysozoa</taxon>
        <taxon>Nematoda</taxon>
        <taxon>Enoplea</taxon>
        <taxon>Dorylaimia</taxon>
        <taxon>Trichinellida</taxon>
        <taxon>Trichinellidae</taxon>
        <taxon>Trichinella</taxon>
    </lineage>
</organism>
<feature type="signal peptide" evidence="1">
    <location>
        <begin position="1"/>
        <end position="16"/>
    </location>
</feature>
<keyword evidence="3" id="KW-1185">Reference proteome</keyword>
<comment type="caution">
    <text evidence="2">The sequence shown here is derived from an EMBL/GenBank/DDBJ whole genome shotgun (WGS) entry which is preliminary data.</text>
</comment>
<dbReference type="Proteomes" id="UP000054630">
    <property type="component" value="Unassembled WGS sequence"/>
</dbReference>
<evidence type="ECO:0000313" key="3">
    <source>
        <dbReference type="Proteomes" id="UP000054630"/>
    </source>
</evidence>
<proteinExistence type="predicted"/>
<reference evidence="2 3" key="1">
    <citation type="submission" date="2015-01" db="EMBL/GenBank/DDBJ databases">
        <title>Evolution of Trichinella species and genotypes.</title>
        <authorList>
            <person name="Korhonen P.K."/>
            <person name="Edoardo P."/>
            <person name="Giuseppe L.R."/>
            <person name="Gasser R.B."/>
        </authorList>
    </citation>
    <scope>NUCLEOTIDE SEQUENCE [LARGE SCALE GENOMIC DNA]</scope>
    <source>
        <strain evidence="2">ISS37</strain>
    </source>
</reference>
<feature type="chain" id="PRO_5006868687" evidence="1">
    <location>
        <begin position="17"/>
        <end position="75"/>
    </location>
</feature>
<name>A0A0V0SFA4_9BILA</name>
<protein>
    <submittedName>
        <fullName evidence="2">Uncharacterized protein</fullName>
    </submittedName>
</protein>
<sequence>MGCLWIAIFYCSVTDSFTFHGPAVDVIAWLICFEEQEKQFHFKDSSNQYDLAPQWSSANDESVDLIFITDASSYH</sequence>
<evidence type="ECO:0000256" key="1">
    <source>
        <dbReference type="SAM" id="SignalP"/>
    </source>
</evidence>
<dbReference type="EMBL" id="JYDL01000013">
    <property type="protein sequence ID" value="KRX25286.1"/>
    <property type="molecule type" value="Genomic_DNA"/>
</dbReference>
<dbReference type="AlphaFoldDB" id="A0A0V0SFA4"/>